<dbReference type="AlphaFoldDB" id="A0A6A5TCU8"/>
<dbReference type="EMBL" id="ML977028">
    <property type="protein sequence ID" value="KAF1950118.1"/>
    <property type="molecule type" value="Genomic_DNA"/>
</dbReference>
<evidence type="ECO:0000313" key="2">
    <source>
        <dbReference type="Proteomes" id="UP000800035"/>
    </source>
</evidence>
<reference evidence="1" key="1">
    <citation type="journal article" date="2020" name="Stud. Mycol.">
        <title>101 Dothideomycetes genomes: a test case for predicting lifestyles and emergence of pathogens.</title>
        <authorList>
            <person name="Haridas S."/>
            <person name="Albert R."/>
            <person name="Binder M."/>
            <person name="Bloem J."/>
            <person name="Labutti K."/>
            <person name="Salamov A."/>
            <person name="Andreopoulos B."/>
            <person name="Baker S."/>
            <person name="Barry K."/>
            <person name="Bills G."/>
            <person name="Bluhm B."/>
            <person name="Cannon C."/>
            <person name="Castanera R."/>
            <person name="Culley D."/>
            <person name="Daum C."/>
            <person name="Ezra D."/>
            <person name="Gonzalez J."/>
            <person name="Henrissat B."/>
            <person name="Kuo A."/>
            <person name="Liang C."/>
            <person name="Lipzen A."/>
            <person name="Lutzoni F."/>
            <person name="Magnuson J."/>
            <person name="Mondo S."/>
            <person name="Nolan M."/>
            <person name="Ohm R."/>
            <person name="Pangilinan J."/>
            <person name="Park H.-J."/>
            <person name="Ramirez L."/>
            <person name="Alfaro M."/>
            <person name="Sun H."/>
            <person name="Tritt A."/>
            <person name="Yoshinaga Y."/>
            <person name="Zwiers L.-H."/>
            <person name="Turgeon B."/>
            <person name="Goodwin S."/>
            <person name="Spatafora J."/>
            <person name="Crous P."/>
            <person name="Grigoriev I."/>
        </authorList>
    </citation>
    <scope>NUCLEOTIDE SEQUENCE</scope>
    <source>
        <strain evidence="1">CBS 675.92</strain>
    </source>
</reference>
<dbReference type="OrthoDB" id="3778263at2759"/>
<proteinExistence type="predicted"/>
<gene>
    <name evidence="1" type="ORF">CC80DRAFT_554581</name>
</gene>
<name>A0A6A5TCU8_9PLEO</name>
<organism evidence="1 2">
    <name type="scientific">Byssothecium circinans</name>
    <dbReference type="NCBI Taxonomy" id="147558"/>
    <lineage>
        <taxon>Eukaryota</taxon>
        <taxon>Fungi</taxon>
        <taxon>Dikarya</taxon>
        <taxon>Ascomycota</taxon>
        <taxon>Pezizomycotina</taxon>
        <taxon>Dothideomycetes</taxon>
        <taxon>Pleosporomycetidae</taxon>
        <taxon>Pleosporales</taxon>
        <taxon>Massarineae</taxon>
        <taxon>Massarinaceae</taxon>
        <taxon>Byssothecium</taxon>
    </lineage>
</organism>
<evidence type="ECO:0000313" key="1">
    <source>
        <dbReference type="EMBL" id="KAF1950118.1"/>
    </source>
</evidence>
<sequence length="251" mass="28424">MAPRSKASHDDGALTALFEKIRIKAQSMKRTPPTFLILPGKKTSILLTDAILDQFASGIQYSSNEWIILGGILIGSRDPEIEVMPPIGSTQNRPIMLALDQKRFRITFYRNTDGTVFYWCICLLEGGQRDVGVWTVQRLTQQQNGLRRIASDNLGIEEWKLLVKSHQETSLDGQEHAPYQDAILFDMLLDLAIDEFKPHTRTIEDGPQIQLEILEALAKVQQEAEMAAGIGLNKRRLTVQERLDGKRLKRE</sequence>
<dbReference type="Proteomes" id="UP000800035">
    <property type="component" value="Unassembled WGS sequence"/>
</dbReference>
<accession>A0A6A5TCU8</accession>
<keyword evidence="2" id="KW-1185">Reference proteome</keyword>
<protein>
    <submittedName>
        <fullName evidence="1">Uncharacterized protein</fullName>
    </submittedName>
</protein>